<evidence type="ECO:0000313" key="3">
    <source>
        <dbReference type="Proteomes" id="UP000664859"/>
    </source>
</evidence>
<organism evidence="2 3">
    <name type="scientific">Tribonema minus</name>
    <dbReference type="NCBI Taxonomy" id="303371"/>
    <lineage>
        <taxon>Eukaryota</taxon>
        <taxon>Sar</taxon>
        <taxon>Stramenopiles</taxon>
        <taxon>Ochrophyta</taxon>
        <taxon>PX clade</taxon>
        <taxon>Xanthophyceae</taxon>
        <taxon>Tribonematales</taxon>
        <taxon>Tribonemataceae</taxon>
        <taxon>Tribonema</taxon>
    </lineage>
</organism>
<keyword evidence="1" id="KW-0732">Signal</keyword>
<accession>A0A835ZG19</accession>
<evidence type="ECO:0000313" key="2">
    <source>
        <dbReference type="EMBL" id="KAG5193101.1"/>
    </source>
</evidence>
<protein>
    <submittedName>
        <fullName evidence="2">Uncharacterized protein</fullName>
    </submittedName>
</protein>
<feature type="chain" id="PRO_5032984890" evidence="1">
    <location>
        <begin position="24"/>
        <end position="620"/>
    </location>
</feature>
<reference evidence="2" key="1">
    <citation type="submission" date="2021-02" db="EMBL/GenBank/DDBJ databases">
        <title>First Annotated Genome of the Yellow-green Alga Tribonema minus.</title>
        <authorList>
            <person name="Mahan K.M."/>
        </authorList>
    </citation>
    <scope>NUCLEOTIDE SEQUENCE</scope>
    <source>
        <strain evidence="2">UTEX B ZZ1240</strain>
    </source>
</reference>
<sequence>MVSHVMCLLSACLLLATTTTTEASSMSRLLKQDGTSTGVDPLMTGQNGWVTKGIYTVGDALPDGNPYVPAITPDGIGAWRYGDVVKVVYNHEVGNTYAGPPYVVNGGLVLPGARMTYLDLDANTRRVIGGGQAYTTVYDPHGDLLSTPTGFDRYCSAVGAEAKTYGLEDDILFAGEESSGGRGGIGGYMVALDVKNSALHMVPAVGHAAYESATPMEQFKSDKVIKYAKNVIECECATPMEQLKSDKGEGTVKYAKNVIACECATPMEQLKSDKGEGTGLVLLIGDDQSPGFFAPCSSPLAPLKIYIGEKGRAAQDTRSADGDFLRRNGLAYGRLFTWVPSDNVGTTQQTWATFKGTGTQKTGKFVPLDTTCTGPPETGTGFGCDSLGYPSAKLQNQRAAGLGAFGFYRIEDVGVDPKDGSRAVFAVTGGQAGGNVWGTLMMLDAVGLESVINMPVDDITEFAANVKIVHDGNDSNGASIRSNDNVAWADDGTIYAFEDRTTPVPFCGPKNGNREASVWSIADNGDGATATSPKLVATMNRAALAADDAQPGDCGNWESTGGVEPGDCGNWESTGGVEVSKLFAHAIGDGDKLLLLNVQAHSAKEKGQLLFAEYFKDHKA</sequence>
<name>A0A835ZG19_9STRA</name>
<keyword evidence="3" id="KW-1185">Reference proteome</keyword>
<feature type="signal peptide" evidence="1">
    <location>
        <begin position="1"/>
        <end position="23"/>
    </location>
</feature>
<comment type="caution">
    <text evidence="2">The sequence shown here is derived from an EMBL/GenBank/DDBJ whole genome shotgun (WGS) entry which is preliminary data.</text>
</comment>
<dbReference type="OrthoDB" id="10626818at2759"/>
<dbReference type="Proteomes" id="UP000664859">
    <property type="component" value="Unassembled WGS sequence"/>
</dbReference>
<dbReference type="EMBL" id="JAFCMP010000001">
    <property type="protein sequence ID" value="KAG5193101.1"/>
    <property type="molecule type" value="Genomic_DNA"/>
</dbReference>
<gene>
    <name evidence="2" type="ORF">JKP88DRAFT_272404</name>
</gene>
<evidence type="ECO:0000256" key="1">
    <source>
        <dbReference type="SAM" id="SignalP"/>
    </source>
</evidence>
<dbReference type="AlphaFoldDB" id="A0A835ZG19"/>
<proteinExistence type="predicted"/>